<dbReference type="PANTHER" id="PTHR12056">
    <property type="entry name" value="DNA-DIRECTED RNA POLYMERASES I, II, AND III"/>
    <property type="match status" value="1"/>
</dbReference>
<comment type="subcellular location">
    <subcellularLocation>
        <location evidence="1">Nucleus</location>
    </subcellularLocation>
</comment>
<dbReference type="GO" id="GO:0006351">
    <property type="term" value="P:DNA-templated transcription"/>
    <property type="evidence" value="ECO:0007669"/>
    <property type="project" value="InterPro"/>
</dbReference>
<dbReference type="GO" id="GO:0005665">
    <property type="term" value="C:RNA polymerase II, core complex"/>
    <property type="evidence" value="ECO:0007669"/>
    <property type="project" value="TreeGrafter"/>
</dbReference>
<gene>
    <name evidence="6" type="ORF">P8C59_000509</name>
</gene>
<keyword evidence="2" id="KW-0479">Metal-binding</keyword>
<evidence type="ECO:0000256" key="4">
    <source>
        <dbReference type="ARBA" id="ARBA00023242"/>
    </source>
</evidence>
<dbReference type="GO" id="GO:0008270">
    <property type="term" value="F:zinc ion binding"/>
    <property type="evidence" value="ECO:0007669"/>
    <property type="project" value="InterPro"/>
</dbReference>
<sequence length="73" mass="8140">MSREAYQVPTTAAPNFLSGGSLDAPLTVQIKYNCGDCAQECKLDKGAPIRCFHCGGRVLYKQRTKRMIQFEAR</sequence>
<dbReference type="InterPro" id="IPR006591">
    <property type="entry name" value="RNAP_P/RPABC4"/>
</dbReference>
<comment type="similarity">
    <text evidence="5">Belongs to the archaeal Rpo12/eukaryotic RPC10 RNA polymerase subunit family.</text>
</comment>
<name>A0AAD9M6I8_9PEZI</name>
<dbReference type="GO" id="GO:0003899">
    <property type="term" value="F:DNA-directed RNA polymerase activity"/>
    <property type="evidence" value="ECO:0007669"/>
    <property type="project" value="InterPro"/>
</dbReference>
<evidence type="ECO:0000256" key="1">
    <source>
        <dbReference type="ARBA" id="ARBA00004123"/>
    </source>
</evidence>
<protein>
    <submittedName>
        <fullName evidence="6">Uncharacterized protein</fullName>
    </submittedName>
</protein>
<dbReference type="EMBL" id="JAQQPM010000001">
    <property type="protein sequence ID" value="KAK2066719.1"/>
    <property type="molecule type" value="Genomic_DNA"/>
</dbReference>
<dbReference type="PANTHER" id="PTHR12056:SF2">
    <property type="entry name" value="GEO11084P1"/>
    <property type="match status" value="1"/>
</dbReference>
<accession>A0AAD9M6I8</accession>
<dbReference type="SUPFAM" id="SSF63393">
    <property type="entry name" value="RNA polymerase subunits"/>
    <property type="match status" value="1"/>
</dbReference>
<dbReference type="InterPro" id="IPR029040">
    <property type="entry name" value="RPABC4/Spt4"/>
</dbReference>
<evidence type="ECO:0000256" key="3">
    <source>
        <dbReference type="ARBA" id="ARBA00022833"/>
    </source>
</evidence>
<dbReference type="SMART" id="SM00659">
    <property type="entry name" value="RPOLCX"/>
    <property type="match status" value="1"/>
</dbReference>
<reference evidence="6" key="1">
    <citation type="journal article" date="2023" name="Mol. Plant Microbe Interact.">
        <title>Elucidating the Obligate Nature and Biological Capacity of an Invasive Fungal Corn Pathogen.</title>
        <authorList>
            <person name="MacCready J.S."/>
            <person name="Roggenkamp E.M."/>
            <person name="Gdanetz K."/>
            <person name="Chilvers M.I."/>
        </authorList>
    </citation>
    <scope>NUCLEOTIDE SEQUENCE</scope>
    <source>
        <strain evidence="6">PM02</strain>
    </source>
</reference>
<organism evidence="6 7">
    <name type="scientific">Phyllachora maydis</name>
    <dbReference type="NCBI Taxonomy" id="1825666"/>
    <lineage>
        <taxon>Eukaryota</taxon>
        <taxon>Fungi</taxon>
        <taxon>Dikarya</taxon>
        <taxon>Ascomycota</taxon>
        <taxon>Pezizomycotina</taxon>
        <taxon>Sordariomycetes</taxon>
        <taxon>Sordariomycetidae</taxon>
        <taxon>Phyllachorales</taxon>
        <taxon>Phyllachoraceae</taxon>
        <taxon>Phyllachora</taxon>
    </lineage>
</organism>
<evidence type="ECO:0000313" key="6">
    <source>
        <dbReference type="EMBL" id="KAK2066719.1"/>
    </source>
</evidence>
<keyword evidence="4" id="KW-0539">Nucleus</keyword>
<dbReference type="AlphaFoldDB" id="A0AAD9M6I8"/>
<dbReference type="GO" id="GO:0005736">
    <property type="term" value="C:RNA polymerase I complex"/>
    <property type="evidence" value="ECO:0007669"/>
    <property type="project" value="TreeGrafter"/>
</dbReference>
<dbReference type="InterPro" id="IPR039747">
    <property type="entry name" value="RPABC4"/>
</dbReference>
<dbReference type="GO" id="GO:0005666">
    <property type="term" value="C:RNA polymerase III complex"/>
    <property type="evidence" value="ECO:0007669"/>
    <property type="project" value="TreeGrafter"/>
</dbReference>
<dbReference type="Pfam" id="PF03604">
    <property type="entry name" value="Zn_ribbon_RPAB4"/>
    <property type="match status" value="1"/>
</dbReference>
<keyword evidence="3" id="KW-0862">Zinc</keyword>
<evidence type="ECO:0000256" key="2">
    <source>
        <dbReference type="ARBA" id="ARBA00022723"/>
    </source>
</evidence>
<evidence type="ECO:0000313" key="7">
    <source>
        <dbReference type="Proteomes" id="UP001217918"/>
    </source>
</evidence>
<evidence type="ECO:0000256" key="5">
    <source>
        <dbReference type="ARBA" id="ARBA00025770"/>
    </source>
</evidence>
<keyword evidence="7" id="KW-1185">Reference proteome</keyword>
<dbReference type="GO" id="GO:0003677">
    <property type="term" value="F:DNA binding"/>
    <property type="evidence" value="ECO:0007669"/>
    <property type="project" value="InterPro"/>
</dbReference>
<comment type="caution">
    <text evidence="6">The sequence shown here is derived from an EMBL/GenBank/DDBJ whole genome shotgun (WGS) entry which is preliminary data.</text>
</comment>
<dbReference type="Proteomes" id="UP001217918">
    <property type="component" value="Unassembled WGS sequence"/>
</dbReference>
<proteinExistence type="inferred from homology"/>
<dbReference type="Gene3D" id="2.20.28.30">
    <property type="entry name" value="RNA polymerase ii, chain L"/>
    <property type="match status" value="1"/>
</dbReference>